<evidence type="ECO:0000256" key="7">
    <source>
        <dbReference type="ARBA" id="ARBA00023235"/>
    </source>
</evidence>
<dbReference type="GO" id="GO:0043138">
    <property type="term" value="F:3'-5' DNA helicase activity"/>
    <property type="evidence" value="ECO:0007669"/>
    <property type="project" value="UniProtKB-EC"/>
</dbReference>
<dbReference type="Gene3D" id="1.10.486.10">
    <property type="entry name" value="PCRA, domain 4"/>
    <property type="match status" value="1"/>
</dbReference>
<dbReference type="GO" id="GO:0006310">
    <property type="term" value="P:DNA recombination"/>
    <property type="evidence" value="ECO:0007669"/>
    <property type="project" value="InterPro"/>
</dbReference>
<comment type="catalytic activity">
    <reaction evidence="8">
        <text>Couples ATP hydrolysis with the unwinding of duplex DNA by translocating in the 3'-5' direction.</text>
        <dbReference type="EC" id="5.6.2.4"/>
    </reaction>
</comment>
<dbReference type="InterPro" id="IPR004589">
    <property type="entry name" value="DNA_helicase_ATP-dep_RecQ"/>
</dbReference>
<keyword evidence="4 10" id="KW-0347">Helicase</keyword>
<keyword evidence="3 10" id="KW-0378">Hydrolase</keyword>
<keyword evidence="5 10" id="KW-0067">ATP-binding</keyword>
<dbReference type="InterPro" id="IPR014001">
    <property type="entry name" value="Helicase_ATP-bd"/>
</dbReference>
<dbReference type="InterPro" id="IPR014016">
    <property type="entry name" value="UvrD-like_ATP-bd"/>
</dbReference>
<dbReference type="GO" id="GO:0003677">
    <property type="term" value="F:DNA binding"/>
    <property type="evidence" value="ECO:0007669"/>
    <property type="project" value="UniProtKB-KW"/>
</dbReference>
<evidence type="ECO:0000256" key="5">
    <source>
        <dbReference type="ARBA" id="ARBA00022840"/>
    </source>
</evidence>
<dbReference type="EC" id="5.6.2.4" evidence="9"/>
<dbReference type="PANTHER" id="PTHR13710:SF105">
    <property type="entry name" value="ATP-DEPENDENT DNA HELICASE Q1"/>
    <property type="match status" value="1"/>
</dbReference>
<dbReference type="GO" id="GO:0016787">
    <property type="term" value="F:hydrolase activity"/>
    <property type="evidence" value="ECO:0007669"/>
    <property type="project" value="UniProtKB-UniRule"/>
</dbReference>
<dbReference type="Gene3D" id="3.30.420.10">
    <property type="entry name" value="Ribonuclease H-like superfamily/Ribonuclease H"/>
    <property type="match status" value="1"/>
</dbReference>
<proteinExistence type="inferred from homology"/>
<evidence type="ECO:0000256" key="2">
    <source>
        <dbReference type="ARBA" id="ARBA00022741"/>
    </source>
</evidence>
<dbReference type="InterPro" id="IPR036397">
    <property type="entry name" value="RNaseH_sf"/>
</dbReference>
<evidence type="ECO:0000256" key="10">
    <source>
        <dbReference type="PROSITE-ProRule" id="PRU00560"/>
    </source>
</evidence>
<evidence type="ECO:0000256" key="8">
    <source>
        <dbReference type="ARBA" id="ARBA00034617"/>
    </source>
</evidence>
<dbReference type="Gene3D" id="3.40.50.300">
    <property type="entry name" value="P-loop containing nucleotide triphosphate hydrolases"/>
    <property type="match status" value="5"/>
</dbReference>
<dbReference type="CDD" id="cd17932">
    <property type="entry name" value="DEXQc_UvrD"/>
    <property type="match status" value="1"/>
</dbReference>
<dbReference type="SUPFAM" id="SSF52540">
    <property type="entry name" value="P-loop containing nucleoside triphosphate hydrolases"/>
    <property type="match status" value="2"/>
</dbReference>
<gene>
    <name evidence="14" type="ORF">IPJ48_21625</name>
</gene>
<dbReference type="Pfam" id="PF00271">
    <property type="entry name" value="Helicase_C"/>
    <property type="match status" value="1"/>
</dbReference>
<evidence type="ECO:0000259" key="13">
    <source>
        <dbReference type="PROSITE" id="PS51198"/>
    </source>
</evidence>
<dbReference type="GO" id="GO:0005524">
    <property type="term" value="F:ATP binding"/>
    <property type="evidence" value="ECO:0007669"/>
    <property type="project" value="UniProtKB-UniRule"/>
</dbReference>
<dbReference type="InterPro" id="IPR014017">
    <property type="entry name" value="DNA_helicase_UvrD-like_C"/>
</dbReference>
<dbReference type="GO" id="GO:0005737">
    <property type="term" value="C:cytoplasm"/>
    <property type="evidence" value="ECO:0007669"/>
    <property type="project" value="TreeGrafter"/>
</dbReference>
<feature type="domain" description="Helicase ATP-binding" evidence="11">
    <location>
        <begin position="298"/>
        <end position="478"/>
    </location>
</feature>
<keyword evidence="6" id="KW-0238">DNA-binding</keyword>
<dbReference type="InterPro" id="IPR011545">
    <property type="entry name" value="DEAD/DEAH_box_helicase_dom"/>
</dbReference>
<dbReference type="InterPro" id="IPR027417">
    <property type="entry name" value="P-loop_NTPase"/>
</dbReference>
<feature type="domain" description="Helicase C-terminal" evidence="12">
    <location>
        <begin position="510"/>
        <end position="658"/>
    </location>
</feature>
<feature type="binding site" evidence="10">
    <location>
        <begin position="1114"/>
        <end position="1121"/>
    </location>
    <ligand>
        <name>ATP</name>
        <dbReference type="ChEBI" id="CHEBI:30616"/>
    </ligand>
</feature>
<organism evidence="14 15">
    <name type="scientific">Candidatus Propionivibrio dominans</name>
    <dbReference type="NCBI Taxonomy" id="2954373"/>
    <lineage>
        <taxon>Bacteria</taxon>
        <taxon>Pseudomonadati</taxon>
        <taxon>Pseudomonadota</taxon>
        <taxon>Betaproteobacteria</taxon>
        <taxon>Rhodocyclales</taxon>
        <taxon>Rhodocyclaceae</taxon>
        <taxon>Propionivibrio</taxon>
    </lineage>
</organism>
<dbReference type="Pfam" id="PF13245">
    <property type="entry name" value="AAA_19"/>
    <property type="match status" value="1"/>
</dbReference>
<evidence type="ECO:0000313" key="14">
    <source>
        <dbReference type="EMBL" id="MBK7425474.1"/>
    </source>
</evidence>
<accession>A0A9D7FJR7</accession>
<dbReference type="InterPro" id="IPR001650">
    <property type="entry name" value="Helicase_C-like"/>
</dbReference>
<dbReference type="SMART" id="SM00487">
    <property type="entry name" value="DEXDc"/>
    <property type="match status" value="2"/>
</dbReference>
<keyword evidence="2 10" id="KW-0547">Nucleotide-binding</keyword>
<dbReference type="GO" id="GO:0005694">
    <property type="term" value="C:chromosome"/>
    <property type="evidence" value="ECO:0007669"/>
    <property type="project" value="TreeGrafter"/>
</dbReference>
<dbReference type="Pfam" id="PF00270">
    <property type="entry name" value="DEAD"/>
    <property type="match status" value="1"/>
</dbReference>
<dbReference type="EMBL" id="JADJNC010000067">
    <property type="protein sequence ID" value="MBK7425474.1"/>
    <property type="molecule type" value="Genomic_DNA"/>
</dbReference>
<dbReference type="Proteomes" id="UP000886602">
    <property type="component" value="Unassembled WGS sequence"/>
</dbReference>
<evidence type="ECO:0000256" key="4">
    <source>
        <dbReference type="ARBA" id="ARBA00022806"/>
    </source>
</evidence>
<protein>
    <recommendedName>
        <fullName evidence="9">DNA 3'-5' helicase</fullName>
        <ecNumber evidence="9">5.6.2.4</ecNumber>
    </recommendedName>
</protein>
<comment type="similarity">
    <text evidence="1">Belongs to the helicase family. RecQ subfamily.</text>
</comment>
<evidence type="ECO:0000256" key="1">
    <source>
        <dbReference type="ARBA" id="ARBA00005446"/>
    </source>
</evidence>
<dbReference type="GO" id="GO:0009378">
    <property type="term" value="F:four-way junction helicase activity"/>
    <property type="evidence" value="ECO:0007669"/>
    <property type="project" value="TreeGrafter"/>
</dbReference>
<dbReference type="NCBIfam" id="TIGR00614">
    <property type="entry name" value="recQ_fam"/>
    <property type="match status" value="1"/>
</dbReference>
<evidence type="ECO:0000313" key="15">
    <source>
        <dbReference type="Proteomes" id="UP000886602"/>
    </source>
</evidence>
<evidence type="ECO:0000259" key="11">
    <source>
        <dbReference type="PROSITE" id="PS51192"/>
    </source>
</evidence>
<evidence type="ECO:0000259" key="12">
    <source>
        <dbReference type="PROSITE" id="PS51194"/>
    </source>
</evidence>
<dbReference type="PANTHER" id="PTHR13710">
    <property type="entry name" value="DNA HELICASE RECQ FAMILY MEMBER"/>
    <property type="match status" value="1"/>
</dbReference>
<dbReference type="PROSITE" id="PS51198">
    <property type="entry name" value="UVRD_HELICASE_ATP_BIND"/>
    <property type="match status" value="1"/>
</dbReference>
<keyword evidence="7" id="KW-0413">Isomerase</keyword>
<dbReference type="InterPro" id="IPR012337">
    <property type="entry name" value="RNaseH-like_sf"/>
</dbReference>
<evidence type="ECO:0000256" key="6">
    <source>
        <dbReference type="ARBA" id="ARBA00023125"/>
    </source>
</evidence>
<evidence type="ECO:0000256" key="9">
    <source>
        <dbReference type="ARBA" id="ARBA00034808"/>
    </source>
</evidence>
<dbReference type="Pfam" id="PF13361">
    <property type="entry name" value="UvrD_C"/>
    <property type="match status" value="1"/>
</dbReference>
<dbReference type="GO" id="GO:0006281">
    <property type="term" value="P:DNA repair"/>
    <property type="evidence" value="ECO:0007669"/>
    <property type="project" value="TreeGrafter"/>
</dbReference>
<dbReference type="SMART" id="SM00490">
    <property type="entry name" value="HELICc"/>
    <property type="match status" value="1"/>
</dbReference>
<evidence type="ECO:0000256" key="3">
    <source>
        <dbReference type="ARBA" id="ARBA00022801"/>
    </source>
</evidence>
<reference evidence="14" key="1">
    <citation type="submission" date="2020-10" db="EMBL/GenBank/DDBJ databases">
        <title>Connecting structure to function with the recovery of over 1000 high-quality activated sludge metagenome-assembled genomes encoding full-length rRNA genes using long-read sequencing.</title>
        <authorList>
            <person name="Singleton C.M."/>
            <person name="Petriglieri F."/>
            <person name="Kristensen J.M."/>
            <person name="Kirkegaard R.H."/>
            <person name="Michaelsen T.Y."/>
            <person name="Andersen M.H."/>
            <person name="Karst S.M."/>
            <person name="Dueholm M.S."/>
            <person name="Nielsen P.H."/>
            <person name="Albertsen M."/>
        </authorList>
    </citation>
    <scope>NUCLEOTIDE SEQUENCE</scope>
    <source>
        <strain evidence="14">EsbW_18-Q3-R4-48_MAXAC.044</strain>
    </source>
</reference>
<name>A0A9D7FJR7_9RHOO</name>
<dbReference type="SUPFAM" id="SSF53098">
    <property type="entry name" value="Ribonuclease H-like"/>
    <property type="match status" value="1"/>
</dbReference>
<sequence length="1736" mass="193279">MSHFSPRCLSIDLEVGLRDTRIHHFAAVRGDQPEASLHFRQGNLPVALEQLDSLADGASFLLGHNLIAFDLPHLAAAKPDLRLLKLPVVDTLWLNPLAFPRNPYHHLVKHYQDGQLKRGRLNDPLLDAQLTLEVFRNQHAALAKTSPNLVLAWHWLTTSNDSGAGLDRFFMSLRHKARPSDDEALAAIRVQLAGQACQTYMGDILADAAGQGWALAYALAWLSVAGGNSVMPPWVRHQFPQAGVLIKRLRDTACADPACAWCRERHDAQKELAHWFGFPEFRPEPADDDGRPLQQSIVEAALRGEHLLGILPTGTGKSLCYQIPALSRFDKTGALTVVISPLVALMADQVAGLEAKNIKSCAALNGLLSMPERADVLDRVRLGDIGILIVSPEQLRNRSVRKVLAQREIGAWVLDEAHCLSKWGQDFRPDYRYVSRFIREKAGDQPDKTISTVLCLTATAKPDVVADIVTHFKDKVGIELRCFNGGASRTNLDFCVVPTSPAEKFSHIHQILQADLPPDLPGGAIVYCATRRQTEEVSGFLQQKGWAVGHYHARLPPESKKNTQKTFIEGGLRVIVATNAFGMGIDKPDVRLVIHADIPGSLENYLQEAGRAGRDSQSARCVLLYTVEDVERQFGMSARSRLSRKEIQAILHSLRNLDRKRRKGGGKEGGKDSDLIATAGEILAEDEDGAFERDSATDDTRVRTAVSWLEEASLLTREENRVQIFPSSLRIASLDEARKKLAKKRIAPEYLQSLLAIVGALIGAPVDEGISTDELMLVSGLSSEKVRAAFYDLEALGLASNDTALTAYVHVAVERSSRKRFEQAAALESALIGLLREQHPDLGRGESSVLHLRHANQHLKDTGHPDALPERLRQLLSSLAGDGRDEDGGQGSLKLRRVDAESVAIELQREWSSLETTARRRRAAAGCLLDHLLACLPPEARGNDQLAETTLGKLLAALESDLLLKAEKTITPRLLDRALLWLHEQEIIRLNKGLAVFRPAMTIRLEPDWKNKFTPPDFAPLKLHYDEQVVQIHVMAEYVQRGLTTMAEALHLTMDYFSLQRDEFMRRWLPDRDKELARQTTPQSWHAIVEVLNNRAQREIVADDRESTNVLVLAGPGSGKTRVLVHRIAYLIRVRRENPHGILALAYNRHAAVQIRQRLAALIGDDARGVSVLTLHALAMRLVGASLATQNTSFGRSADGELFKQIVEQAVSLLKGEDLPPEDADQQRQRLLAGFRWILVDEYQDIAPEEYELISRLAGRTRPDEDGRLNLFAVGDDDQNIYAFKGASVEFIRRFEADYAARPAFLTDNYRSTSHIIEAANAMIAPAAQRMKEAQPIRIDAARKAQAAGGEWAGLDPVGRGRVQILPAGDNDQTQALAVIGEFERLADLAAHWDWARCAVIARHWRSLDPVRSYCELQGIPVQQADEDSSGFWSLRETQSLLGWLRARGSGLIDSATIAHWLELQPAGGIGAHWWDYLREAIAEYALDVGDAELPLDYFLDWLAEWGREARRRQSGLLLLTAHKAKGLEFDHVAVLDGEWWQIRWQSRGQSRGRRRQSGANEDADATRRLYYVAMTRARKTLMLARFDRGQGLLDGLPESPAILRRPQSELPTPPPELARRYRRLGWREIDLDFAAQYPPSHAIHQALAALAVGSRIELRQKSASTWRLCDAQGVVIGALSQHFEPEHNMDCIAARVAAIHVRRPGDVADQYKTRINAQGESWEMLVPELVFAPVR</sequence>
<comment type="caution">
    <text evidence="14">The sequence shown here is derived from an EMBL/GenBank/DDBJ whole genome shotgun (WGS) entry which is preliminary data.</text>
</comment>
<dbReference type="PROSITE" id="PS51194">
    <property type="entry name" value="HELICASE_CTER"/>
    <property type="match status" value="1"/>
</dbReference>
<feature type="domain" description="UvrD-like helicase ATP-binding" evidence="13">
    <location>
        <begin position="1093"/>
        <end position="1313"/>
    </location>
</feature>
<dbReference type="PROSITE" id="PS51192">
    <property type="entry name" value="HELICASE_ATP_BIND_1"/>
    <property type="match status" value="1"/>
</dbReference>